<proteinExistence type="predicted"/>
<evidence type="ECO:0000313" key="12">
    <source>
        <dbReference type="EMBL" id="CAH0559230.1"/>
    </source>
</evidence>
<feature type="domain" description="C2H2-type" evidence="11">
    <location>
        <begin position="761"/>
        <end position="789"/>
    </location>
</feature>
<dbReference type="SMART" id="SM00355">
    <property type="entry name" value="ZnF_C2H2"/>
    <property type="match status" value="15"/>
</dbReference>
<dbReference type="PANTHER" id="PTHR24383">
    <property type="entry name" value="ZINC FINGER PROTEIN"/>
    <property type="match status" value="1"/>
</dbReference>
<evidence type="ECO:0000256" key="7">
    <source>
        <dbReference type="ARBA" id="ARBA00023125"/>
    </source>
</evidence>
<dbReference type="GO" id="GO:0003677">
    <property type="term" value="F:DNA binding"/>
    <property type="evidence" value="ECO:0007669"/>
    <property type="project" value="UniProtKB-KW"/>
</dbReference>
<protein>
    <recommendedName>
        <fullName evidence="11">C2H2-type domain-containing protein</fullName>
    </recommendedName>
</protein>
<feature type="domain" description="C2H2-type" evidence="11">
    <location>
        <begin position="675"/>
        <end position="702"/>
    </location>
</feature>
<dbReference type="PROSITE" id="PS50157">
    <property type="entry name" value="ZINC_FINGER_C2H2_2"/>
    <property type="match status" value="11"/>
</dbReference>
<dbReference type="EMBL" id="OV121137">
    <property type="protein sequence ID" value="CAH0559230.1"/>
    <property type="molecule type" value="Genomic_DNA"/>
</dbReference>
<evidence type="ECO:0000256" key="5">
    <source>
        <dbReference type="ARBA" id="ARBA00022833"/>
    </source>
</evidence>
<keyword evidence="3" id="KW-0677">Repeat</keyword>
<dbReference type="Proteomes" id="UP001154078">
    <property type="component" value="Chromosome 6"/>
</dbReference>
<keyword evidence="13" id="KW-1185">Reference proteome</keyword>
<accession>A0A9P0B906</accession>
<sequence>MDPNNTVCPVCTLYLRPGITLKSHLASHPKHKVIEALVKISSTSLDPKIENGPPQITDANTPCSSSQVNTAIVNQSWNHSSGPLPPNLAAMQGNHVFIYQQSMSTTAPQGNVLNVNPLAQQYVIPTVFNPQMMPYLYQQQQVIMSSNACVPPLRALPFELPSPTDCAVITEEPNDEVVVEKQTKLNEVKTDTLLSEDIEITEIRLGAEMTVTTLKPSETIDDEEGEEEQVIQYTNEELQCDQSIDHEECIGSPKSNNDVEYQQEELNKACQTQTSVGVLTDEVAIAIEECEYEQEVTPEFYYLDDNVPNTSYSEPTYSQNHSIYTTSNILQSSDFMDMDGMQVIINDFTTAPIISQVDSTDMRPDRSSDLMTIGDMVTKQSYNENRDFEESVSRESSNVNIKADECMPPRGELSGQESIGEASDIGWNRIQYHEGPSGLSTNAYDLIARDTWEASDSSDVEISSMQSRNAAPYRREMESEAPAIINFSEPPINFKCSTCSENFLTSKEMTDHEMEKHQSKRKVNLIGAEIGKTKVKKLIVKPKTEVPDAENNFVFTNKLKLETQTIVEQNEISTVSEPNLPVKVDVQTDFKVLCAICDCVLENAKALKVHKQEIHNITNDLRHRCTTCNEAFPNEFKYTEHLKIHPLECRICGKLFYRKQNFQLHMKRHLGLKPFKCELCNKSFVTKQKHDEHKNTHTGDAPIKCSLCNETFRRHSNLIQHRNRHHFNLKKVKDYICQCGEIFHSKKKLAWHKEIHDAKPKACTKCSEKFVHMSSLTRHMRRAHNEKFLPNTDRSSENVECPICKGVYLRSSLEVHIRNHSGARPYQCLICNKDFTTKWNLKLHKWTHASRTSKPFKCDQCRGAFIRESDYISHMNSHKSIRPYTCNFCGAQFIRKYNCQRHVKEHETGKTFNCQICGKSFHRSYYLKDHMRVHSGVRPYSCHICGKTSTTKSNHNKHVQIHHAREPVNTEN</sequence>
<keyword evidence="2" id="KW-0479">Metal-binding</keyword>
<gene>
    <name evidence="12" type="ORF">MELIAE_LOCUS9357</name>
</gene>
<feature type="domain" description="C2H2-type" evidence="11">
    <location>
        <begin position="884"/>
        <end position="911"/>
    </location>
</feature>
<dbReference type="SUPFAM" id="SSF57667">
    <property type="entry name" value="beta-beta-alpha zinc fingers"/>
    <property type="match status" value="6"/>
</dbReference>
<dbReference type="AlphaFoldDB" id="A0A9P0B906"/>
<dbReference type="Pfam" id="PF00096">
    <property type="entry name" value="zf-C2H2"/>
    <property type="match status" value="5"/>
</dbReference>
<feature type="domain" description="C2H2-type" evidence="11">
    <location>
        <begin position="856"/>
        <end position="883"/>
    </location>
</feature>
<feature type="domain" description="C2H2-type" evidence="11">
    <location>
        <begin position="623"/>
        <end position="650"/>
    </location>
</feature>
<feature type="domain" description="C2H2-type" evidence="11">
    <location>
        <begin position="647"/>
        <end position="674"/>
    </location>
</feature>
<keyword evidence="4 10" id="KW-0863">Zinc-finger</keyword>
<dbReference type="FunFam" id="3.30.160.60:FF:000646">
    <property type="entry name" value="Myeloid zinc finger 1"/>
    <property type="match status" value="1"/>
</dbReference>
<name>A0A9P0B906_BRAAE</name>
<evidence type="ECO:0000256" key="2">
    <source>
        <dbReference type="ARBA" id="ARBA00022723"/>
    </source>
</evidence>
<organism evidence="12 13">
    <name type="scientific">Brassicogethes aeneus</name>
    <name type="common">Rape pollen beetle</name>
    <name type="synonym">Meligethes aeneus</name>
    <dbReference type="NCBI Taxonomy" id="1431903"/>
    <lineage>
        <taxon>Eukaryota</taxon>
        <taxon>Metazoa</taxon>
        <taxon>Ecdysozoa</taxon>
        <taxon>Arthropoda</taxon>
        <taxon>Hexapoda</taxon>
        <taxon>Insecta</taxon>
        <taxon>Pterygota</taxon>
        <taxon>Neoptera</taxon>
        <taxon>Endopterygota</taxon>
        <taxon>Coleoptera</taxon>
        <taxon>Polyphaga</taxon>
        <taxon>Cucujiformia</taxon>
        <taxon>Nitidulidae</taxon>
        <taxon>Meligethinae</taxon>
        <taxon>Brassicogethes</taxon>
    </lineage>
</organism>
<dbReference type="FunFam" id="3.30.160.60:FF:000446">
    <property type="entry name" value="Zinc finger protein"/>
    <property type="match status" value="1"/>
</dbReference>
<evidence type="ECO:0000256" key="6">
    <source>
        <dbReference type="ARBA" id="ARBA00023015"/>
    </source>
</evidence>
<evidence type="ECO:0000313" key="13">
    <source>
        <dbReference type="Proteomes" id="UP001154078"/>
    </source>
</evidence>
<evidence type="ECO:0000256" key="10">
    <source>
        <dbReference type="PROSITE-ProRule" id="PRU00042"/>
    </source>
</evidence>
<keyword evidence="8" id="KW-0804">Transcription</keyword>
<evidence type="ECO:0000256" key="1">
    <source>
        <dbReference type="ARBA" id="ARBA00004123"/>
    </source>
</evidence>
<keyword evidence="6" id="KW-0805">Transcription regulation</keyword>
<dbReference type="InterPro" id="IPR036236">
    <property type="entry name" value="Znf_C2H2_sf"/>
</dbReference>
<dbReference type="FunFam" id="3.30.160.60:FF:000100">
    <property type="entry name" value="Zinc finger 45-like"/>
    <property type="match status" value="1"/>
</dbReference>
<evidence type="ECO:0000256" key="8">
    <source>
        <dbReference type="ARBA" id="ARBA00023163"/>
    </source>
</evidence>
<keyword evidence="9" id="KW-0539">Nucleus</keyword>
<feature type="domain" description="C2H2-type" evidence="11">
    <location>
        <begin position="494"/>
        <end position="522"/>
    </location>
</feature>
<feature type="domain" description="C2H2-type" evidence="11">
    <location>
        <begin position="940"/>
        <end position="967"/>
    </location>
</feature>
<keyword evidence="7" id="KW-0238">DNA-binding</keyword>
<dbReference type="InterPro" id="IPR013087">
    <property type="entry name" value="Znf_C2H2_type"/>
</dbReference>
<evidence type="ECO:0000256" key="4">
    <source>
        <dbReference type="ARBA" id="ARBA00022771"/>
    </source>
</evidence>
<keyword evidence="5" id="KW-0862">Zinc</keyword>
<reference evidence="12" key="1">
    <citation type="submission" date="2021-12" db="EMBL/GenBank/DDBJ databases">
        <authorList>
            <person name="King R."/>
        </authorList>
    </citation>
    <scope>NUCLEOTIDE SEQUENCE</scope>
</reference>
<dbReference type="PANTHER" id="PTHR24383:SF20">
    <property type="entry name" value="C2H2-TYPE DOMAIN-CONTAINING PROTEIN"/>
    <property type="match status" value="1"/>
</dbReference>
<dbReference type="Gene3D" id="3.30.160.60">
    <property type="entry name" value="Classic Zinc Finger"/>
    <property type="match status" value="10"/>
</dbReference>
<dbReference type="GO" id="GO:0008270">
    <property type="term" value="F:zinc ion binding"/>
    <property type="evidence" value="ECO:0007669"/>
    <property type="project" value="UniProtKB-KW"/>
</dbReference>
<dbReference type="PROSITE" id="PS00028">
    <property type="entry name" value="ZINC_FINGER_C2H2_1"/>
    <property type="match status" value="9"/>
</dbReference>
<feature type="domain" description="C2H2-type" evidence="11">
    <location>
        <begin position="912"/>
        <end position="939"/>
    </location>
</feature>
<feature type="domain" description="C2H2-type" evidence="11">
    <location>
        <begin position="826"/>
        <end position="853"/>
    </location>
</feature>
<feature type="domain" description="C2H2-type" evidence="11">
    <location>
        <begin position="703"/>
        <end position="731"/>
    </location>
</feature>
<dbReference type="GO" id="GO:0005634">
    <property type="term" value="C:nucleus"/>
    <property type="evidence" value="ECO:0007669"/>
    <property type="project" value="UniProtKB-SubCell"/>
</dbReference>
<evidence type="ECO:0000256" key="3">
    <source>
        <dbReference type="ARBA" id="ARBA00022737"/>
    </source>
</evidence>
<dbReference type="OrthoDB" id="10249535at2759"/>
<evidence type="ECO:0000259" key="11">
    <source>
        <dbReference type="PROSITE" id="PS50157"/>
    </source>
</evidence>
<comment type="subcellular location">
    <subcellularLocation>
        <location evidence="1">Nucleus</location>
    </subcellularLocation>
</comment>
<evidence type="ECO:0000256" key="9">
    <source>
        <dbReference type="ARBA" id="ARBA00023242"/>
    </source>
</evidence>